<name>A0ACC2VZ08_9TREE</name>
<dbReference type="Proteomes" id="UP001230649">
    <property type="component" value="Unassembled WGS sequence"/>
</dbReference>
<organism evidence="1 2">
    <name type="scientific">Naganishia adeliensis</name>
    <dbReference type="NCBI Taxonomy" id="92952"/>
    <lineage>
        <taxon>Eukaryota</taxon>
        <taxon>Fungi</taxon>
        <taxon>Dikarya</taxon>
        <taxon>Basidiomycota</taxon>
        <taxon>Agaricomycotina</taxon>
        <taxon>Tremellomycetes</taxon>
        <taxon>Filobasidiales</taxon>
        <taxon>Filobasidiaceae</taxon>
        <taxon>Naganishia</taxon>
    </lineage>
</organism>
<proteinExistence type="predicted"/>
<evidence type="ECO:0000313" key="1">
    <source>
        <dbReference type="EMBL" id="KAJ9104097.1"/>
    </source>
</evidence>
<keyword evidence="2" id="KW-1185">Reference proteome</keyword>
<gene>
    <name evidence="1" type="ORF">QFC20_004675</name>
</gene>
<comment type="caution">
    <text evidence="1">The sequence shown here is derived from an EMBL/GenBank/DDBJ whole genome shotgun (WGS) entry which is preliminary data.</text>
</comment>
<protein>
    <submittedName>
        <fullName evidence="1">Uncharacterized protein</fullName>
    </submittedName>
</protein>
<evidence type="ECO:0000313" key="2">
    <source>
        <dbReference type="Proteomes" id="UP001230649"/>
    </source>
</evidence>
<reference evidence="1" key="1">
    <citation type="submission" date="2023-04" db="EMBL/GenBank/DDBJ databases">
        <title>Draft Genome sequencing of Naganishia species isolated from polar environments using Oxford Nanopore Technology.</title>
        <authorList>
            <person name="Leo P."/>
            <person name="Venkateswaran K."/>
        </authorList>
    </citation>
    <scope>NUCLEOTIDE SEQUENCE</scope>
    <source>
        <strain evidence="1">MNA-CCFEE 5262</strain>
    </source>
</reference>
<sequence length="390" mass="41455">MQIGSGIFSSPGVIVHSTKSVGSSLIVWLVSGILAWTGASSFAELGSAIPLNGGAQAYLAYAYNPFVSYLFCWTAVSALKPGSCAIIALIFGAPTHPLVADWTIKVTASIVVGLITAINLISSRAGSGVQVILTGLKVSRRIPEFCVRLPTPSIGQAGSLLFIIVLGLFSLITKGSGPTFGSGQSVFEGASTEISSYAIALYSGLWAFDGYDQANYVAGQLKNPTKDIPRVIHFSMFTVLSLFLATNVAYFLVLPLPIVAQSNTVALDFGTKVFGKTGAVIFSVVVAVSCFGALNGSFFTTARLIQSSAKEAFLPKVFTRLSSRNTPDNALALQTLLTLCFIVFGGGFRGLVNFISVTSWTFYLLTSRIWRALRRTDEDFLGGYKRLVGK</sequence>
<accession>A0ACC2VZ08</accession>
<dbReference type="EMBL" id="JASBWS010000056">
    <property type="protein sequence ID" value="KAJ9104097.1"/>
    <property type="molecule type" value="Genomic_DNA"/>
</dbReference>